<evidence type="ECO:0000313" key="4">
    <source>
        <dbReference type="Proteomes" id="UP001218231"/>
    </source>
</evidence>
<proteinExistence type="predicted"/>
<dbReference type="Gene3D" id="3.90.1580.10">
    <property type="entry name" value="paralog of FGE (formylglycine-generating enzyme)"/>
    <property type="match status" value="1"/>
</dbReference>
<gene>
    <name evidence="3" type="ORF">PQ457_16830</name>
</gene>
<dbReference type="Proteomes" id="UP001218231">
    <property type="component" value="Plasmid unnamed1"/>
</dbReference>
<dbReference type="SUPFAM" id="SSF56436">
    <property type="entry name" value="C-type lectin-like"/>
    <property type="match status" value="1"/>
</dbReference>
<protein>
    <submittedName>
        <fullName evidence="3">Formylglycine-generating enzyme family protein</fullName>
    </submittedName>
</protein>
<feature type="domain" description="Sulfatase-modifying factor enzyme-like" evidence="2">
    <location>
        <begin position="32"/>
        <end position="309"/>
    </location>
</feature>
<dbReference type="InterPro" id="IPR042095">
    <property type="entry name" value="SUMF_sf"/>
</dbReference>
<evidence type="ECO:0000256" key="1">
    <source>
        <dbReference type="SAM" id="SignalP"/>
    </source>
</evidence>
<keyword evidence="1" id="KW-0732">Signal</keyword>
<dbReference type="InterPro" id="IPR005532">
    <property type="entry name" value="SUMF_dom"/>
</dbReference>
<keyword evidence="4" id="KW-1185">Reference proteome</keyword>
<sequence>MTYRRIAAGLALVLAPPAMAAPRPIRDCTDVCPAMAVIPAGQFMMGADAGEADRPEGAPHPVTIRRAFALATREVTNADYAAFVAATGYASSRGCRSLIRATGKVEAIPDADFRHPGEGAGQGAPNMPVVCVSWRDAKAYTAWLSQKTGKPYRLPSEAEWEYAARAGTKGEFPWEGGAAKACVHANVLDEDGMKDGALAVFGGAGGMAAAVPCRDGFAGAAPVGSYPPNAFGLYDMVGNVWEWTQDCYVAPYPADAPRDGRAYEVAGQCPRRAVRGGSWISAAFRNRVTWRGRDPEDQVSWIFGFRVARDLVDGK</sequence>
<dbReference type="InterPro" id="IPR051043">
    <property type="entry name" value="Sulfatase_Mod_Factor_Kinase"/>
</dbReference>
<keyword evidence="3" id="KW-0614">Plasmid</keyword>
<dbReference type="PANTHER" id="PTHR23150:SF19">
    <property type="entry name" value="FORMYLGLYCINE-GENERATING ENZYME"/>
    <property type="match status" value="1"/>
</dbReference>
<dbReference type="Pfam" id="PF03781">
    <property type="entry name" value="FGE-sulfatase"/>
    <property type="match status" value="1"/>
</dbReference>
<dbReference type="PANTHER" id="PTHR23150">
    <property type="entry name" value="SULFATASE MODIFYING FACTOR 1, 2"/>
    <property type="match status" value="1"/>
</dbReference>
<feature type="chain" id="PRO_5045268786" evidence="1">
    <location>
        <begin position="21"/>
        <end position="315"/>
    </location>
</feature>
<accession>A0ABY7U2J9</accession>
<evidence type="ECO:0000259" key="2">
    <source>
        <dbReference type="Pfam" id="PF03781"/>
    </source>
</evidence>
<dbReference type="EMBL" id="CP117418">
    <property type="protein sequence ID" value="WCT79730.1"/>
    <property type="molecule type" value="Genomic_DNA"/>
</dbReference>
<geneLocation type="plasmid" evidence="3 4">
    <name>unnamed1</name>
</geneLocation>
<evidence type="ECO:0000313" key="3">
    <source>
        <dbReference type="EMBL" id="WCT79730.1"/>
    </source>
</evidence>
<feature type="signal peptide" evidence="1">
    <location>
        <begin position="1"/>
        <end position="20"/>
    </location>
</feature>
<organism evidence="3 4">
    <name type="scientific">Novosphingobium humi</name>
    <dbReference type="NCBI Taxonomy" id="2282397"/>
    <lineage>
        <taxon>Bacteria</taxon>
        <taxon>Pseudomonadati</taxon>
        <taxon>Pseudomonadota</taxon>
        <taxon>Alphaproteobacteria</taxon>
        <taxon>Sphingomonadales</taxon>
        <taxon>Sphingomonadaceae</taxon>
        <taxon>Novosphingobium</taxon>
    </lineage>
</organism>
<dbReference type="InterPro" id="IPR016187">
    <property type="entry name" value="CTDL_fold"/>
</dbReference>
<reference evidence="3 4" key="1">
    <citation type="submission" date="2023-02" db="EMBL/GenBank/DDBJ databases">
        <title>Genome sequence of Novosphingobium humi KACC 19094.</title>
        <authorList>
            <person name="Kim S."/>
            <person name="Heo J."/>
            <person name="Kwon S.-W."/>
        </authorList>
    </citation>
    <scope>NUCLEOTIDE SEQUENCE [LARGE SCALE GENOMIC DNA]</scope>
    <source>
        <strain evidence="3 4">KACC 19094</strain>
        <plasmid evidence="3 4">unnamed1</plasmid>
    </source>
</reference>
<dbReference type="RefSeq" id="WP_273620001.1">
    <property type="nucleotide sequence ID" value="NZ_CP117418.1"/>
</dbReference>
<name>A0ABY7U2J9_9SPHN</name>